<comment type="caution">
    <text evidence="8">The sequence shown here is derived from an EMBL/GenBank/DDBJ whole genome shotgun (WGS) entry which is preliminary data.</text>
</comment>
<name>A0A543D3D3_9PSEU</name>
<dbReference type="AlphaFoldDB" id="A0A543D3D3"/>
<dbReference type="PANTHER" id="PTHR30532">
    <property type="entry name" value="IRON III DICITRATE-BINDING PERIPLASMIC PROTEIN"/>
    <property type="match status" value="1"/>
</dbReference>
<dbReference type="Proteomes" id="UP000315677">
    <property type="component" value="Unassembled WGS sequence"/>
</dbReference>
<evidence type="ECO:0000313" key="8">
    <source>
        <dbReference type="EMBL" id="TQM03839.1"/>
    </source>
</evidence>
<feature type="chain" id="PRO_5022145888" evidence="6">
    <location>
        <begin position="26"/>
        <end position="349"/>
    </location>
</feature>
<proteinExistence type="inferred from homology"/>
<feature type="domain" description="Fe/B12 periplasmic-binding" evidence="7">
    <location>
        <begin position="84"/>
        <end position="348"/>
    </location>
</feature>
<feature type="region of interest" description="Disordered" evidence="5">
    <location>
        <begin position="27"/>
        <end position="64"/>
    </location>
</feature>
<dbReference type="GO" id="GO:1901678">
    <property type="term" value="P:iron coordination entity transport"/>
    <property type="evidence" value="ECO:0007669"/>
    <property type="project" value="UniProtKB-ARBA"/>
</dbReference>
<evidence type="ECO:0000256" key="5">
    <source>
        <dbReference type="SAM" id="MobiDB-lite"/>
    </source>
</evidence>
<dbReference type="InterPro" id="IPR002491">
    <property type="entry name" value="ABC_transptr_periplasmic_BD"/>
</dbReference>
<evidence type="ECO:0000256" key="4">
    <source>
        <dbReference type="ARBA" id="ARBA00022729"/>
    </source>
</evidence>
<keyword evidence="3" id="KW-0813">Transport</keyword>
<dbReference type="SUPFAM" id="SSF53807">
    <property type="entry name" value="Helical backbone' metal receptor"/>
    <property type="match status" value="1"/>
</dbReference>
<dbReference type="Pfam" id="PF01497">
    <property type="entry name" value="Peripla_BP_2"/>
    <property type="match status" value="1"/>
</dbReference>
<evidence type="ECO:0000259" key="7">
    <source>
        <dbReference type="PROSITE" id="PS50983"/>
    </source>
</evidence>
<sequence length="349" mass="35847">MVGRTSVVAGAVLVALATLAGCANAPTDAHTGSSGPQELEPAAVAPPGPTAIPTGMGAAEPDGTFPRTVTHFGGTTTVPAPPQRVVVIATGQTDAILTLDVVPVGVAHGDDADLVPRYVQEAFPQYAEQLAAVASVGSRQSPNLEAIAALRPDLVLANAAASQDLYPVLAEIAPTVLVQGTGVNWKQDFLLLADSLGMQERAQDFLDGFAADAAALGAAAGEETVSFVRVTADRTRVFGVASFTGFVAWDAGLVRPEPQRFDATSRDLSPEELALAGGDRIFYSVQGATTEEQAAASATVGNPLWQTLPAVRDGRAVLVDDDPWYLNAGPTAARLVLGDLEATLLTGES</sequence>
<dbReference type="PANTHER" id="PTHR30532:SF25">
    <property type="entry name" value="IRON(III) DICITRATE-BINDING PERIPLASMIC PROTEIN"/>
    <property type="match status" value="1"/>
</dbReference>
<gene>
    <name evidence="8" type="ORF">FB558_6864</name>
</gene>
<keyword evidence="9" id="KW-1185">Reference proteome</keyword>
<dbReference type="InterPro" id="IPR051313">
    <property type="entry name" value="Bact_iron-sidero_bind"/>
</dbReference>
<protein>
    <submittedName>
        <fullName evidence="8">Iron complex transport system substrate-binding protein</fullName>
    </submittedName>
</protein>
<organism evidence="8 9">
    <name type="scientific">Pseudonocardia kunmingensis</name>
    <dbReference type="NCBI Taxonomy" id="630975"/>
    <lineage>
        <taxon>Bacteria</taxon>
        <taxon>Bacillati</taxon>
        <taxon>Actinomycetota</taxon>
        <taxon>Actinomycetes</taxon>
        <taxon>Pseudonocardiales</taxon>
        <taxon>Pseudonocardiaceae</taxon>
        <taxon>Pseudonocardia</taxon>
    </lineage>
</organism>
<evidence type="ECO:0000256" key="2">
    <source>
        <dbReference type="ARBA" id="ARBA00008814"/>
    </source>
</evidence>
<feature type="signal peptide" evidence="6">
    <location>
        <begin position="1"/>
        <end position="25"/>
    </location>
</feature>
<dbReference type="GO" id="GO:0030288">
    <property type="term" value="C:outer membrane-bounded periplasmic space"/>
    <property type="evidence" value="ECO:0007669"/>
    <property type="project" value="TreeGrafter"/>
</dbReference>
<comment type="subcellular location">
    <subcellularLocation>
        <location evidence="1">Cell envelope</location>
    </subcellularLocation>
</comment>
<keyword evidence="4 6" id="KW-0732">Signal</keyword>
<dbReference type="Gene3D" id="3.40.50.1980">
    <property type="entry name" value="Nitrogenase molybdenum iron protein domain"/>
    <property type="match status" value="2"/>
</dbReference>
<accession>A0A543D3D3</accession>
<evidence type="ECO:0000313" key="9">
    <source>
        <dbReference type="Proteomes" id="UP000315677"/>
    </source>
</evidence>
<dbReference type="PROSITE" id="PS50983">
    <property type="entry name" value="FE_B12_PBP"/>
    <property type="match status" value="1"/>
</dbReference>
<evidence type="ECO:0000256" key="1">
    <source>
        <dbReference type="ARBA" id="ARBA00004196"/>
    </source>
</evidence>
<dbReference type="CDD" id="cd01146">
    <property type="entry name" value="FhuD"/>
    <property type="match status" value="1"/>
</dbReference>
<dbReference type="EMBL" id="VFPA01000005">
    <property type="protein sequence ID" value="TQM03839.1"/>
    <property type="molecule type" value="Genomic_DNA"/>
</dbReference>
<evidence type="ECO:0000256" key="6">
    <source>
        <dbReference type="SAM" id="SignalP"/>
    </source>
</evidence>
<reference evidence="8 9" key="1">
    <citation type="submission" date="2019-06" db="EMBL/GenBank/DDBJ databases">
        <title>Sequencing the genomes of 1000 actinobacteria strains.</title>
        <authorList>
            <person name="Klenk H.-P."/>
        </authorList>
    </citation>
    <scope>NUCLEOTIDE SEQUENCE [LARGE SCALE GENOMIC DNA]</scope>
    <source>
        <strain evidence="8 9">DSM 45301</strain>
    </source>
</reference>
<dbReference type="PROSITE" id="PS51257">
    <property type="entry name" value="PROKAR_LIPOPROTEIN"/>
    <property type="match status" value="1"/>
</dbReference>
<evidence type="ECO:0000256" key="3">
    <source>
        <dbReference type="ARBA" id="ARBA00022448"/>
    </source>
</evidence>
<dbReference type="RefSeq" id="WP_211367039.1">
    <property type="nucleotide sequence ID" value="NZ_VFPA01000005.1"/>
</dbReference>
<comment type="similarity">
    <text evidence="2">Belongs to the bacterial solute-binding protein 8 family.</text>
</comment>